<organism evidence="2 3">
    <name type="scientific">Candolleomyces eurysporus</name>
    <dbReference type="NCBI Taxonomy" id="2828524"/>
    <lineage>
        <taxon>Eukaryota</taxon>
        <taxon>Fungi</taxon>
        <taxon>Dikarya</taxon>
        <taxon>Basidiomycota</taxon>
        <taxon>Agaricomycotina</taxon>
        <taxon>Agaricomycetes</taxon>
        <taxon>Agaricomycetidae</taxon>
        <taxon>Agaricales</taxon>
        <taxon>Agaricineae</taxon>
        <taxon>Psathyrellaceae</taxon>
        <taxon>Candolleomyces</taxon>
    </lineage>
</organism>
<feature type="non-terminal residue" evidence="2">
    <location>
        <position position="56"/>
    </location>
</feature>
<reference evidence="2" key="1">
    <citation type="submission" date="2022-06" db="EMBL/GenBank/DDBJ databases">
        <title>Genome Sequence of Candolleomyces eurysporus.</title>
        <authorList>
            <person name="Buettner E."/>
        </authorList>
    </citation>
    <scope>NUCLEOTIDE SEQUENCE</scope>
    <source>
        <strain evidence="2">VTCC 930004</strain>
    </source>
</reference>
<dbReference type="EMBL" id="JANBPK010001000">
    <property type="protein sequence ID" value="KAJ2927373.1"/>
    <property type="molecule type" value="Genomic_DNA"/>
</dbReference>
<keyword evidence="3" id="KW-1185">Reference proteome</keyword>
<dbReference type="Proteomes" id="UP001140091">
    <property type="component" value="Unassembled WGS sequence"/>
</dbReference>
<name>A0A9W8JF83_9AGAR</name>
<accession>A0A9W8JF83</accession>
<gene>
    <name evidence="2" type="ORF">H1R20_g2451</name>
    <name evidence="1" type="ORF">H1R20_g9720</name>
</gene>
<evidence type="ECO:0000313" key="2">
    <source>
        <dbReference type="EMBL" id="KAJ2934661.1"/>
    </source>
</evidence>
<dbReference type="AlphaFoldDB" id="A0A9W8JF83"/>
<evidence type="ECO:0000313" key="1">
    <source>
        <dbReference type="EMBL" id="KAJ2927373.1"/>
    </source>
</evidence>
<proteinExistence type="predicted"/>
<dbReference type="EMBL" id="JANBPK010000713">
    <property type="protein sequence ID" value="KAJ2934661.1"/>
    <property type="molecule type" value="Genomic_DNA"/>
</dbReference>
<protein>
    <submittedName>
        <fullName evidence="2">Uncharacterized protein</fullName>
    </submittedName>
</protein>
<comment type="caution">
    <text evidence="2">The sequence shown here is derived from an EMBL/GenBank/DDBJ whole genome shotgun (WGS) entry which is preliminary data.</text>
</comment>
<sequence length="56" mass="6330">MDSLTEDHVSKKLLMASAPDPALEAIVKNDKWKKAPARIPLMSIKKHFPEIQNHLP</sequence>
<evidence type="ECO:0000313" key="3">
    <source>
        <dbReference type="Proteomes" id="UP001140091"/>
    </source>
</evidence>